<dbReference type="EMBL" id="CACVKT020006451">
    <property type="protein sequence ID" value="CAC5401694.1"/>
    <property type="molecule type" value="Genomic_DNA"/>
</dbReference>
<dbReference type="OrthoDB" id="8954335at2759"/>
<evidence type="ECO:0000313" key="2">
    <source>
        <dbReference type="Proteomes" id="UP000507470"/>
    </source>
</evidence>
<dbReference type="Proteomes" id="UP000507470">
    <property type="component" value="Unassembled WGS sequence"/>
</dbReference>
<gene>
    <name evidence="1" type="ORF">MCOR_35753</name>
</gene>
<sequence length="266" mass="31298">MRQESFLIFFNELDQVDPKSLQLTTEVLHLRKNLEVTIQGLQPQITEGINKLNTIRQEQDVLKRHKTDIAANRNFTYEVDEIHMRKIDLEPGIYVTNCLTCNRTCHFPCGIPNDNGKHGCWAMSNGDCRICPKKCNWTIHKNNTFRFETYNVKLKKTYDELKKKYEIAQEEEKNNAPGRNVMTMVHSVRGYINKLNEIALRPNPLNDIYYIDLLIESVKNERKRGWDQRLKLFYKMREEAELVSKTAKANYKPWGTDVDIINEIDD</sequence>
<keyword evidence="2" id="KW-1185">Reference proteome</keyword>
<dbReference type="PANTHER" id="PTHR32046:SF14">
    <property type="match status" value="1"/>
</dbReference>
<dbReference type="AlphaFoldDB" id="A0A6J8D3H3"/>
<name>A0A6J8D3H3_MYTCO</name>
<dbReference type="PANTHER" id="PTHR32046">
    <property type="entry name" value="G DOMAIN-CONTAINING PROTEIN"/>
    <property type="match status" value="1"/>
</dbReference>
<evidence type="ECO:0000313" key="1">
    <source>
        <dbReference type="EMBL" id="CAC5401694.1"/>
    </source>
</evidence>
<organism evidence="1 2">
    <name type="scientific">Mytilus coruscus</name>
    <name type="common">Sea mussel</name>
    <dbReference type="NCBI Taxonomy" id="42192"/>
    <lineage>
        <taxon>Eukaryota</taxon>
        <taxon>Metazoa</taxon>
        <taxon>Spiralia</taxon>
        <taxon>Lophotrochozoa</taxon>
        <taxon>Mollusca</taxon>
        <taxon>Bivalvia</taxon>
        <taxon>Autobranchia</taxon>
        <taxon>Pteriomorphia</taxon>
        <taxon>Mytilida</taxon>
        <taxon>Mytiloidea</taxon>
        <taxon>Mytilidae</taxon>
        <taxon>Mytilinae</taxon>
        <taxon>Mytilus</taxon>
    </lineage>
</organism>
<protein>
    <submittedName>
        <fullName evidence="1">Uncharacterized protein</fullName>
    </submittedName>
</protein>
<accession>A0A6J8D3H3</accession>
<reference evidence="1 2" key="1">
    <citation type="submission" date="2020-06" db="EMBL/GenBank/DDBJ databases">
        <authorList>
            <person name="Li R."/>
            <person name="Bekaert M."/>
        </authorList>
    </citation>
    <scope>NUCLEOTIDE SEQUENCE [LARGE SCALE GENOMIC DNA]</scope>
    <source>
        <strain evidence="2">wild</strain>
    </source>
</reference>
<proteinExistence type="predicted"/>